<evidence type="ECO:0000256" key="2">
    <source>
        <dbReference type="SAM" id="Phobius"/>
    </source>
</evidence>
<keyword evidence="2" id="KW-1133">Transmembrane helix</keyword>
<proteinExistence type="predicted"/>
<dbReference type="Ensembl" id="ENSGACT00000084140.1">
    <property type="protein sequence ID" value="ENSGACP00000052380.1"/>
    <property type="gene ID" value="ENSGACG00000033058.1"/>
</dbReference>
<feature type="transmembrane region" description="Helical" evidence="2">
    <location>
        <begin position="301"/>
        <end position="321"/>
    </location>
</feature>
<accession>A0AAQ4QN52</accession>
<dbReference type="Gene3D" id="2.60.40.10">
    <property type="entry name" value="Immunoglobulins"/>
    <property type="match status" value="1"/>
</dbReference>
<dbReference type="GO" id="GO:0043277">
    <property type="term" value="P:apoptotic cell clearance"/>
    <property type="evidence" value="ECO:0007669"/>
    <property type="project" value="TreeGrafter"/>
</dbReference>
<dbReference type="Pfam" id="PF07686">
    <property type="entry name" value="V-set"/>
    <property type="match status" value="1"/>
</dbReference>
<feature type="region of interest" description="Disordered" evidence="1">
    <location>
        <begin position="14"/>
        <end position="71"/>
    </location>
</feature>
<dbReference type="GO" id="GO:0001786">
    <property type="term" value="F:phosphatidylserine binding"/>
    <property type="evidence" value="ECO:0007669"/>
    <property type="project" value="TreeGrafter"/>
</dbReference>
<dbReference type="AlphaFoldDB" id="A0AAQ4QN52"/>
<name>A0AAQ4QN52_GASAC</name>
<evidence type="ECO:0000313" key="4">
    <source>
        <dbReference type="Ensembl" id="ENSGACP00000052380.1"/>
    </source>
</evidence>
<dbReference type="PROSITE" id="PS50835">
    <property type="entry name" value="IG_LIKE"/>
    <property type="match status" value="1"/>
</dbReference>
<dbReference type="PANTHER" id="PTHR46608:SF2">
    <property type="entry name" value="T CELL IMMUNOGLOBULIN AND MUCIN DOMAIN CONTAINING 4 PRECURSOR"/>
    <property type="match status" value="1"/>
</dbReference>
<dbReference type="InterPro" id="IPR013106">
    <property type="entry name" value="Ig_V-set"/>
</dbReference>
<organism evidence="4 5">
    <name type="scientific">Gasterosteus aculeatus aculeatus</name>
    <name type="common">three-spined stickleback</name>
    <dbReference type="NCBI Taxonomy" id="481459"/>
    <lineage>
        <taxon>Eukaryota</taxon>
        <taxon>Metazoa</taxon>
        <taxon>Chordata</taxon>
        <taxon>Craniata</taxon>
        <taxon>Vertebrata</taxon>
        <taxon>Euteleostomi</taxon>
        <taxon>Actinopterygii</taxon>
        <taxon>Neopterygii</taxon>
        <taxon>Teleostei</taxon>
        <taxon>Neoteleostei</taxon>
        <taxon>Acanthomorphata</taxon>
        <taxon>Eupercaria</taxon>
        <taxon>Perciformes</taxon>
        <taxon>Cottioidei</taxon>
        <taxon>Gasterosteales</taxon>
        <taxon>Gasterosteidae</taxon>
        <taxon>Gasterosteus</taxon>
    </lineage>
</organism>
<dbReference type="SUPFAM" id="SSF48726">
    <property type="entry name" value="Immunoglobulin"/>
    <property type="match status" value="1"/>
</dbReference>
<keyword evidence="2" id="KW-0812">Transmembrane</keyword>
<dbReference type="InterPro" id="IPR007110">
    <property type="entry name" value="Ig-like_dom"/>
</dbReference>
<evidence type="ECO:0000256" key="1">
    <source>
        <dbReference type="SAM" id="MobiDB-lite"/>
    </source>
</evidence>
<protein>
    <recommendedName>
        <fullName evidence="3">Ig-like domain-containing protein</fullName>
    </recommendedName>
</protein>
<reference evidence="4" key="3">
    <citation type="submission" date="2025-09" db="UniProtKB">
        <authorList>
            <consortium name="Ensembl"/>
        </authorList>
    </citation>
    <scope>IDENTIFICATION</scope>
</reference>
<keyword evidence="5" id="KW-1185">Reference proteome</keyword>
<sequence>MAVRVGGVLVVVHQGEEEAGEEAGQRQQHRQHRQAGEGEPEEGPIQSAMRPREHPGPAEPQGPPSLRVPLGHSTVAEPKAEKEEKKLHRVVKAHRLQKGRDGVYLVPHRPGLYEGFQLVCVFVAVSGFKVAEGGVASLSCQYSVKRFGLSRVCWGRGCGTFWCNNILVQTDEHGVVSKVADRYRLAGDVLDGQMDLDILSVRRTDSGPYCCRVDVDGIFNDKKVIMNLRVVKAPVASSPPRAPATSPTATGDLTQPSASTVNWKTLLSSQLDLLGRNSTMLRSDTVTVDDSSLSLHINVPVLSLSVSLLFVLAVGFLFLAFKRGVYRRAVTNSCLSSEEPAHIIYEIRMRRPVQENIYSLD</sequence>
<reference evidence="4 5" key="1">
    <citation type="journal article" date="2021" name="G3 (Bethesda)">
        <title>Improved contiguity of the threespine stickleback genome using long-read sequencing.</title>
        <authorList>
            <person name="Nath S."/>
            <person name="Shaw D.E."/>
            <person name="White M.A."/>
        </authorList>
    </citation>
    <scope>NUCLEOTIDE SEQUENCE [LARGE SCALE GENOMIC DNA]</scope>
    <source>
        <strain evidence="4 5">Lake Benthic</strain>
    </source>
</reference>
<reference evidence="4" key="2">
    <citation type="submission" date="2025-08" db="UniProtKB">
        <authorList>
            <consortium name="Ensembl"/>
        </authorList>
    </citation>
    <scope>IDENTIFICATION</scope>
</reference>
<dbReference type="Proteomes" id="UP000007635">
    <property type="component" value="Chromosome VII"/>
</dbReference>
<dbReference type="InterPro" id="IPR013783">
    <property type="entry name" value="Ig-like_fold"/>
</dbReference>
<dbReference type="InterPro" id="IPR036179">
    <property type="entry name" value="Ig-like_dom_sf"/>
</dbReference>
<keyword evidence="2" id="KW-0472">Membrane</keyword>
<dbReference type="PANTHER" id="PTHR46608">
    <property type="entry name" value="T-CELL IMMUNOGLOBULIN AND MUCIN DOMAIN-CONTAINING PROTEIN 4"/>
    <property type="match status" value="1"/>
</dbReference>
<evidence type="ECO:0000259" key="3">
    <source>
        <dbReference type="PROSITE" id="PS50835"/>
    </source>
</evidence>
<dbReference type="GO" id="GO:0060097">
    <property type="term" value="P:cytoskeletal rearrangement involved in phagocytosis, engulfment"/>
    <property type="evidence" value="ECO:0007669"/>
    <property type="project" value="TreeGrafter"/>
</dbReference>
<feature type="compositionally biased region" description="Low complexity" evidence="1">
    <location>
        <begin position="236"/>
        <end position="250"/>
    </location>
</feature>
<dbReference type="GeneTree" id="ENSGT00940000169061"/>
<evidence type="ECO:0000313" key="5">
    <source>
        <dbReference type="Proteomes" id="UP000007635"/>
    </source>
</evidence>
<feature type="region of interest" description="Disordered" evidence="1">
    <location>
        <begin position="236"/>
        <end position="255"/>
    </location>
</feature>
<feature type="domain" description="Ig-like" evidence="3">
    <location>
        <begin position="110"/>
        <end position="225"/>
    </location>
</feature>